<proteinExistence type="predicted"/>
<name>A0A2N7CCN5_VIBSP</name>
<sequence>MKAHFASLTLDLIVNGNGRYIDQKCTPDMLSSVSDVILEMYENGQVTFTVRNIMESDELNSVMVEQFKKPPIDHPGAANEYDKVASQQVKALDQAGVLQEIDTTGRAKQYTVANANLLRYIATSERNALNFLIIYLTKVMQDSGLYPKFEKFFANPNKANFTDLKNDYCEFIIANTKIKGLTESRRIFTKVLNPLAFDRSSYGTKQGRLSTEPIQYQDLFYNRPNFRDLNKPKGMPRTTFLTQIPEETTTEVYHVNKAKKSIRRYHQGISEVNRFRELEASHVHHIFPQSDFPELSDTFENLILLTPGQHLTYAHPNGNTQTVSKSYQLVALLAKLDSIERSVFSQFDEFYSLSEFINVVNIGLDSGLLTDGMGVEEIRHKIAAAYI</sequence>
<evidence type="ECO:0000313" key="2">
    <source>
        <dbReference type="Proteomes" id="UP000235405"/>
    </source>
</evidence>
<organism evidence="1 2">
    <name type="scientific">Vibrio splendidus</name>
    <dbReference type="NCBI Taxonomy" id="29497"/>
    <lineage>
        <taxon>Bacteria</taxon>
        <taxon>Pseudomonadati</taxon>
        <taxon>Pseudomonadota</taxon>
        <taxon>Gammaproteobacteria</taxon>
        <taxon>Vibrionales</taxon>
        <taxon>Vibrionaceae</taxon>
        <taxon>Vibrio</taxon>
    </lineage>
</organism>
<reference evidence="2" key="1">
    <citation type="submission" date="2016-07" db="EMBL/GenBank/DDBJ databases">
        <title>Nontailed viruses are major unrecognized killers of bacteria in the ocean.</title>
        <authorList>
            <person name="Kauffman K."/>
            <person name="Hussain F."/>
            <person name="Yang J."/>
            <person name="Arevalo P."/>
            <person name="Brown J."/>
            <person name="Cutler M."/>
            <person name="Kelly L."/>
            <person name="Polz M.F."/>
        </authorList>
    </citation>
    <scope>NUCLEOTIDE SEQUENCE [LARGE SCALE GENOMIC DNA]</scope>
    <source>
        <strain evidence="2">10N.286.54.F3</strain>
    </source>
</reference>
<dbReference type="Proteomes" id="UP000235405">
    <property type="component" value="Unassembled WGS sequence"/>
</dbReference>
<protein>
    <recommendedName>
        <fullName evidence="3">Restriction endonuclease</fullName>
    </recommendedName>
</protein>
<evidence type="ECO:0000313" key="1">
    <source>
        <dbReference type="EMBL" id="PMF20069.1"/>
    </source>
</evidence>
<evidence type="ECO:0008006" key="3">
    <source>
        <dbReference type="Google" id="ProtNLM"/>
    </source>
</evidence>
<comment type="caution">
    <text evidence="1">The sequence shown here is derived from an EMBL/GenBank/DDBJ whole genome shotgun (WGS) entry which is preliminary data.</text>
</comment>
<dbReference type="AlphaFoldDB" id="A0A2N7CCN5"/>
<gene>
    <name evidence="1" type="ORF">BCV19_12280</name>
</gene>
<accession>A0A2N7CCN5</accession>
<dbReference type="EMBL" id="MCSW01000182">
    <property type="protein sequence ID" value="PMF20069.1"/>
    <property type="molecule type" value="Genomic_DNA"/>
</dbReference>